<feature type="domain" description="Regulator of MON1-CCZ1 complex N-terminal" evidence="2">
    <location>
        <begin position="22"/>
        <end position="137"/>
    </location>
</feature>
<dbReference type="GO" id="GO:0031902">
    <property type="term" value="C:late endosome membrane"/>
    <property type="evidence" value="ECO:0007669"/>
    <property type="project" value="TreeGrafter"/>
</dbReference>
<dbReference type="GO" id="GO:0005765">
    <property type="term" value="C:lysosomal membrane"/>
    <property type="evidence" value="ECO:0007669"/>
    <property type="project" value="TreeGrafter"/>
</dbReference>
<organism evidence="5">
    <name type="scientific">Enterobius vermicularis</name>
    <name type="common">Human pinworm</name>
    <dbReference type="NCBI Taxonomy" id="51028"/>
    <lineage>
        <taxon>Eukaryota</taxon>
        <taxon>Metazoa</taxon>
        <taxon>Ecdysozoa</taxon>
        <taxon>Nematoda</taxon>
        <taxon>Chromadorea</taxon>
        <taxon>Rhabditida</taxon>
        <taxon>Spirurina</taxon>
        <taxon>Oxyuridomorpha</taxon>
        <taxon>Oxyuroidea</taxon>
        <taxon>Oxyuridae</taxon>
        <taxon>Enterobius</taxon>
    </lineage>
</organism>
<gene>
    <name evidence="3" type="ORF">EVEC_LOCUS1265</name>
</gene>
<protein>
    <submittedName>
        <fullName evidence="5">Mic1 domain-containing protein</fullName>
    </submittedName>
</protein>
<name>A0A0N4UVS6_ENTVE</name>
<dbReference type="GO" id="GO:0010506">
    <property type="term" value="P:regulation of autophagy"/>
    <property type="evidence" value="ECO:0007669"/>
    <property type="project" value="InterPro"/>
</dbReference>
<dbReference type="SUPFAM" id="SSF69322">
    <property type="entry name" value="Tricorn protease domain 2"/>
    <property type="match status" value="1"/>
</dbReference>
<evidence type="ECO:0000259" key="1">
    <source>
        <dbReference type="Pfam" id="PF07035"/>
    </source>
</evidence>
<dbReference type="Proteomes" id="UP000274131">
    <property type="component" value="Unassembled WGS sequence"/>
</dbReference>
<accession>A0A0N4UVS6</accession>
<reference evidence="5" key="1">
    <citation type="submission" date="2017-02" db="UniProtKB">
        <authorList>
            <consortium name="WormBaseParasite"/>
        </authorList>
    </citation>
    <scope>IDENTIFICATION</scope>
</reference>
<dbReference type="Pfam" id="PF07035">
    <property type="entry name" value="RMC1_C"/>
    <property type="match status" value="1"/>
</dbReference>
<feature type="domain" description="Mic1" evidence="1">
    <location>
        <begin position="387"/>
        <end position="560"/>
    </location>
</feature>
<evidence type="ECO:0000313" key="4">
    <source>
        <dbReference type="Proteomes" id="UP000274131"/>
    </source>
</evidence>
<dbReference type="OrthoDB" id="26384at2759"/>
<dbReference type="STRING" id="51028.A0A0N4UVS6"/>
<dbReference type="WBParaSite" id="EVEC_0000155701-mRNA-1">
    <property type="protein sequence ID" value="EVEC_0000155701-mRNA-1"/>
    <property type="gene ID" value="EVEC_0000155701"/>
</dbReference>
<dbReference type="InterPro" id="IPR049040">
    <property type="entry name" value="RMC1_N"/>
</dbReference>
<dbReference type="PANTHER" id="PTHR12897:SF4">
    <property type="entry name" value="REGULATOR OF MON1-CCZ1 COMPLEX"/>
    <property type="match status" value="1"/>
</dbReference>
<reference evidence="3 4" key="2">
    <citation type="submission" date="2018-10" db="EMBL/GenBank/DDBJ databases">
        <authorList>
            <consortium name="Pathogen Informatics"/>
        </authorList>
    </citation>
    <scope>NUCLEOTIDE SEQUENCE [LARGE SCALE GENOMIC DNA]</scope>
</reference>
<sequence length="607" mass="67982">MEVFPGTFHEFRNSLYLSSIESRFQICAISETGGKDVIVKGFKSEDDLTFCINDSGKVKVIKLSNDGRLISIQRETSQIEFICFSPTGDGTVTGTFSQSPKLRTARVVGLEWISNNQILFVTNQGLELYLINPTKKNAKLLKTCNISLYWTVYYAKSQLLIVSSGVSGSRFTPFLVQSNNIYRLEEFDVDFGCSNAKSILSKRDVSVASIYGVLYVMVFRYSMRDSSVLDVSMYKVAGDNGEKSSLAHTLSLGLTGPFAIHVVDNVIIVHHQVTVSSTSLLFDIRLQEGITSGVCSHKPFAAVSLSLTQSLKNGYASEIPLYSPCWVMFPQNIVIDTSAGLFASISLHPEESEIFIKDQVNFLCAARCNVFLESGTKYALVAELYEPLLVDQNDLVGVVFLPAVETSSSNKPFLMHCMLQYLQGLQENNIDVLPFFLNEVLVPTIVSSSEFNCLQQLLQYRVIPDAKQLAFFLLSHEAKHAPLIQLAVDMLARLGTAAEEIVEVLLSKGHVVEAIRYLEATSSIDRVSCLKLLECAWKGNRQVQYAVFTYFQKLVKLRNHNLLNIEQYDHYVRLFNNLFGKEEIEEAKHASQFAVLPRENKFQNKVL</sequence>
<dbReference type="InterPro" id="IPR009755">
    <property type="entry name" value="RMC1_C"/>
</dbReference>
<dbReference type="Pfam" id="PF21029">
    <property type="entry name" value="RMC1_N"/>
    <property type="match status" value="1"/>
</dbReference>
<dbReference type="InterPro" id="IPR040371">
    <property type="entry name" value="RMC1"/>
</dbReference>
<dbReference type="GO" id="GO:0035658">
    <property type="term" value="C:Mon1-Ccz1 complex"/>
    <property type="evidence" value="ECO:0007669"/>
    <property type="project" value="InterPro"/>
</dbReference>
<dbReference type="AlphaFoldDB" id="A0A0N4UVS6"/>
<proteinExistence type="predicted"/>
<evidence type="ECO:0000313" key="3">
    <source>
        <dbReference type="EMBL" id="VDD86122.1"/>
    </source>
</evidence>
<dbReference type="PANTHER" id="PTHR12897">
    <property type="entry name" value="COLON CANCER-ASSOCIATED PROTEIN MIC1"/>
    <property type="match status" value="1"/>
</dbReference>
<evidence type="ECO:0000259" key="2">
    <source>
        <dbReference type="Pfam" id="PF21029"/>
    </source>
</evidence>
<dbReference type="EMBL" id="UXUI01007191">
    <property type="protein sequence ID" value="VDD86122.1"/>
    <property type="molecule type" value="Genomic_DNA"/>
</dbReference>
<evidence type="ECO:0000313" key="5">
    <source>
        <dbReference type="WBParaSite" id="EVEC_0000155701-mRNA-1"/>
    </source>
</evidence>
<keyword evidence="4" id="KW-1185">Reference proteome</keyword>